<proteinExistence type="predicted"/>
<reference evidence="1" key="1">
    <citation type="journal article" date="2015" name="Nature">
        <title>Complex archaea that bridge the gap between prokaryotes and eukaryotes.</title>
        <authorList>
            <person name="Spang A."/>
            <person name="Saw J.H."/>
            <person name="Jorgensen S.L."/>
            <person name="Zaremba-Niedzwiedzka K."/>
            <person name="Martijn J."/>
            <person name="Lind A.E."/>
            <person name="van Eijk R."/>
            <person name="Schleper C."/>
            <person name="Guy L."/>
            <person name="Ettema T.J."/>
        </authorList>
    </citation>
    <scope>NUCLEOTIDE SEQUENCE</scope>
</reference>
<comment type="caution">
    <text evidence="1">The sequence shown here is derived from an EMBL/GenBank/DDBJ whole genome shotgun (WGS) entry which is preliminary data.</text>
</comment>
<sequence>MLVKNQQIISEFEMVNTYIGNLKLIEGDKILIFKEVKNNQKRIDLVQLRMYNNRFGTAHALEFKVFNWKKGFGQSLGNRVLIPYNSLAIWKDYEDKVDRDMLINEGIGLIIVTKDKNIIELKPKKSKYLIQANYQKIRYILKKQIND</sequence>
<protein>
    <submittedName>
        <fullName evidence="1">Uncharacterized protein</fullName>
    </submittedName>
</protein>
<dbReference type="EMBL" id="LAZR01033677">
    <property type="protein sequence ID" value="KKL47406.1"/>
    <property type="molecule type" value="Genomic_DNA"/>
</dbReference>
<accession>A0A0F9D0Z4</accession>
<dbReference type="AlphaFoldDB" id="A0A0F9D0Z4"/>
<gene>
    <name evidence="1" type="ORF">LCGC14_2335860</name>
</gene>
<name>A0A0F9D0Z4_9ZZZZ</name>
<evidence type="ECO:0000313" key="1">
    <source>
        <dbReference type="EMBL" id="KKL47406.1"/>
    </source>
</evidence>
<organism evidence="1">
    <name type="scientific">marine sediment metagenome</name>
    <dbReference type="NCBI Taxonomy" id="412755"/>
    <lineage>
        <taxon>unclassified sequences</taxon>
        <taxon>metagenomes</taxon>
        <taxon>ecological metagenomes</taxon>
    </lineage>
</organism>